<dbReference type="InterPro" id="IPR007015">
    <property type="entry name" value="DNA_pol_V/MYBBP1A"/>
</dbReference>
<dbReference type="PANTHER" id="PTHR13213">
    <property type="entry name" value="MYB-BINDING PROTEIN 1A FAMILY MEMBER"/>
    <property type="match status" value="1"/>
</dbReference>
<evidence type="ECO:0000313" key="5">
    <source>
        <dbReference type="Proteomes" id="UP000243459"/>
    </source>
</evidence>
<dbReference type="EMBL" id="CM007389">
    <property type="protein sequence ID" value="ONK58755.1"/>
    <property type="molecule type" value="Genomic_DNA"/>
</dbReference>
<dbReference type="GO" id="GO:0006355">
    <property type="term" value="P:regulation of DNA-templated transcription"/>
    <property type="evidence" value="ECO:0007669"/>
    <property type="project" value="InterPro"/>
</dbReference>
<proteinExistence type="predicted"/>
<dbReference type="Pfam" id="PF04931">
    <property type="entry name" value="DNA_pol_phi"/>
    <property type="match status" value="1"/>
</dbReference>
<evidence type="ECO:0000313" key="4">
    <source>
        <dbReference type="EMBL" id="ONK58755.1"/>
    </source>
</evidence>
<gene>
    <name evidence="4" type="ORF">A4U43_C09F16320</name>
</gene>
<keyword evidence="5" id="KW-1185">Reference proteome</keyword>
<evidence type="ECO:0000256" key="2">
    <source>
        <dbReference type="ARBA" id="ARBA00023242"/>
    </source>
</evidence>
<organism evidence="4 5">
    <name type="scientific">Asparagus officinalis</name>
    <name type="common">Garden asparagus</name>
    <dbReference type="NCBI Taxonomy" id="4686"/>
    <lineage>
        <taxon>Eukaryota</taxon>
        <taxon>Viridiplantae</taxon>
        <taxon>Streptophyta</taxon>
        <taxon>Embryophyta</taxon>
        <taxon>Tracheophyta</taxon>
        <taxon>Spermatophyta</taxon>
        <taxon>Magnoliopsida</taxon>
        <taxon>Liliopsida</taxon>
        <taxon>Asparagales</taxon>
        <taxon>Asparagaceae</taxon>
        <taxon>Asparagoideae</taxon>
        <taxon>Asparagus</taxon>
    </lineage>
</organism>
<evidence type="ECO:0000256" key="3">
    <source>
        <dbReference type="SAM" id="MobiDB-lite"/>
    </source>
</evidence>
<evidence type="ECO:0000256" key="1">
    <source>
        <dbReference type="ARBA" id="ARBA00004123"/>
    </source>
</evidence>
<reference evidence="5" key="1">
    <citation type="journal article" date="2017" name="Nat. Commun.">
        <title>The asparagus genome sheds light on the origin and evolution of a young Y chromosome.</title>
        <authorList>
            <person name="Harkess A."/>
            <person name="Zhou J."/>
            <person name="Xu C."/>
            <person name="Bowers J.E."/>
            <person name="Van der Hulst R."/>
            <person name="Ayyampalayam S."/>
            <person name="Mercati F."/>
            <person name="Riccardi P."/>
            <person name="McKain M.R."/>
            <person name="Kakrana A."/>
            <person name="Tang H."/>
            <person name="Ray J."/>
            <person name="Groenendijk J."/>
            <person name="Arikit S."/>
            <person name="Mathioni S.M."/>
            <person name="Nakano M."/>
            <person name="Shan H."/>
            <person name="Telgmann-Rauber A."/>
            <person name="Kanno A."/>
            <person name="Yue Z."/>
            <person name="Chen H."/>
            <person name="Li W."/>
            <person name="Chen Y."/>
            <person name="Xu X."/>
            <person name="Zhang Y."/>
            <person name="Luo S."/>
            <person name="Chen H."/>
            <person name="Gao J."/>
            <person name="Mao Z."/>
            <person name="Pires J.C."/>
            <person name="Luo M."/>
            <person name="Kudrna D."/>
            <person name="Wing R.A."/>
            <person name="Meyers B.C."/>
            <person name="Yi K."/>
            <person name="Kong H."/>
            <person name="Lavrijsen P."/>
            <person name="Sunseri F."/>
            <person name="Falavigna A."/>
            <person name="Ye Y."/>
            <person name="Leebens-Mack J.H."/>
            <person name="Chen G."/>
        </authorList>
    </citation>
    <scope>NUCLEOTIDE SEQUENCE [LARGE SCALE GENOMIC DNA]</scope>
    <source>
        <strain evidence="5">cv. DH0086</strain>
    </source>
</reference>
<accession>A0A5P1EB58</accession>
<name>A0A5P1EB58_ASPOF</name>
<dbReference type="GO" id="GO:0003677">
    <property type="term" value="F:DNA binding"/>
    <property type="evidence" value="ECO:0007669"/>
    <property type="project" value="InterPro"/>
</dbReference>
<keyword evidence="2" id="KW-0539">Nucleus</keyword>
<dbReference type="AlphaFoldDB" id="A0A5P1EB58"/>
<dbReference type="GO" id="GO:0005730">
    <property type="term" value="C:nucleolus"/>
    <property type="evidence" value="ECO:0007669"/>
    <property type="project" value="InterPro"/>
</dbReference>
<sequence>MLPDEPSDQSQTTDENSEICSVEDKDSPDGLESMDTLKNWIVETMPRVLKNLKLDSTAKSWADAKIIKILEERFQVQAEIMKFLAIQGLFSASLGTEFMSFELQEKFKWPKADISRSLCRMCVQQLQLLLEDARRGEVSHNISSSLERSDLGSYFICFLKTLCNIPSVTLYRGQ</sequence>
<dbReference type="Gramene" id="ONK58755">
    <property type="protein sequence ID" value="ONK58755"/>
    <property type="gene ID" value="A4U43_C09F16320"/>
</dbReference>
<feature type="region of interest" description="Disordered" evidence="3">
    <location>
        <begin position="1"/>
        <end position="32"/>
    </location>
</feature>
<protein>
    <submittedName>
        <fullName evidence="4">Uncharacterized protein</fullName>
    </submittedName>
</protein>
<dbReference type="OMA" id="LMISHKH"/>
<comment type="subcellular location">
    <subcellularLocation>
        <location evidence="1">Nucleus</location>
    </subcellularLocation>
</comment>
<dbReference type="PANTHER" id="PTHR13213:SF2">
    <property type="entry name" value="MYB-BINDING PROTEIN 1A"/>
    <property type="match status" value="1"/>
</dbReference>
<dbReference type="Proteomes" id="UP000243459">
    <property type="component" value="Chromosome 9"/>
</dbReference>